<evidence type="ECO:0000313" key="14">
    <source>
        <dbReference type="EMBL" id="UYV68974.1"/>
    </source>
</evidence>
<dbReference type="Gene3D" id="1.10.510.10">
    <property type="entry name" value="Transferase(Phosphotransferase) domain 1"/>
    <property type="match status" value="1"/>
</dbReference>
<evidence type="ECO:0000313" key="15">
    <source>
        <dbReference type="Proteomes" id="UP001235939"/>
    </source>
</evidence>
<comment type="catalytic activity">
    <reaction evidence="10 11">
        <text>L-seryl-[protein] + ATP = O-phospho-L-seryl-[protein] + ADP + H(+)</text>
        <dbReference type="Rhea" id="RHEA:17989"/>
        <dbReference type="Rhea" id="RHEA-COMP:9863"/>
        <dbReference type="Rhea" id="RHEA-COMP:11604"/>
        <dbReference type="ChEBI" id="CHEBI:15378"/>
        <dbReference type="ChEBI" id="CHEBI:29999"/>
        <dbReference type="ChEBI" id="CHEBI:30616"/>
        <dbReference type="ChEBI" id="CHEBI:83421"/>
        <dbReference type="ChEBI" id="CHEBI:456216"/>
        <dbReference type="EC" id="2.7.11.1"/>
    </reaction>
</comment>
<dbReference type="InterPro" id="IPR011009">
    <property type="entry name" value="Kinase-like_dom_sf"/>
</dbReference>
<dbReference type="EMBL" id="CP092868">
    <property type="protein sequence ID" value="UYV68974.1"/>
    <property type="molecule type" value="Genomic_DNA"/>
</dbReference>
<feature type="domain" description="RIO kinase" evidence="13">
    <location>
        <begin position="129"/>
        <end position="424"/>
    </location>
</feature>
<evidence type="ECO:0000256" key="6">
    <source>
        <dbReference type="ARBA" id="ARBA00022777"/>
    </source>
</evidence>
<reference evidence="14 15" key="1">
    <citation type="submission" date="2022-01" db="EMBL/GenBank/DDBJ databases">
        <title>A chromosomal length assembly of Cordylochernes scorpioides.</title>
        <authorList>
            <person name="Zeh D."/>
            <person name="Zeh J."/>
        </authorList>
    </citation>
    <scope>NUCLEOTIDE SEQUENCE [LARGE SCALE GENOMIC DNA]</scope>
    <source>
        <strain evidence="14">IN4F17</strain>
        <tissue evidence="14">Whole Body</tissue>
    </source>
</reference>
<evidence type="ECO:0000256" key="12">
    <source>
        <dbReference type="SAM" id="MobiDB-lite"/>
    </source>
</evidence>
<keyword evidence="3 11" id="KW-0808">Transferase</keyword>
<keyword evidence="8 11" id="KW-0460">Magnesium</keyword>
<keyword evidence="5 11" id="KW-0547">Nucleotide-binding</keyword>
<dbReference type="SUPFAM" id="SSF56112">
    <property type="entry name" value="Protein kinase-like (PK-like)"/>
    <property type="match status" value="1"/>
</dbReference>
<evidence type="ECO:0000256" key="3">
    <source>
        <dbReference type="ARBA" id="ARBA00022679"/>
    </source>
</evidence>
<dbReference type="Proteomes" id="UP001235939">
    <property type="component" value="Chromosome 06"/>
</dbReference>
<organism evidence="14 15">
    <name type="scientific">Cordylochernes scorpioides</name>
    <dbReference type="NCBI Taxonomy" id="51811"/>
    <lineage>
        <taxon>Eukaryota</taxon>
        <taxon>Metazoa</taxon>
        <taxon>Ecdysozoa</taxon>
        <taxon>Arthropoda</taxon>
        <taxon>Chelicerata</taxon>
        <taxon>Arachnida</taxon>
        <taxon>Pseudoscorpiones</taxon>
        <taxon>Cheliferoidea</taxon>
        <taxon>Chernetidae</taxon>
        <taxon>Cordylochernes</taxon>
    </lineage>
</organism>
<evidence type="ECO:0000256" key="2">
    <source>
        <dbReference type="ARBA" id="ARBA00022527"/>
    </source>
</evidence>
<proteinExistence type="inferred from homology"/>
<dbReference type="InterPro" id="IPR051272">
    <property type="entry name" value="RIO-type_Ser/Thr_kinase"/>
</dbReference>
<dbReference type="InterPro" id="IPR017406">
    <property type="entry name" value="Ser/Thr_kinase_Rio3"/>
</dbReference>
<evidence type="ECO:0000256" key="1">
    <source>
        <dbReference type="ARBA" id="ARBA00009196"/>
    </source>
</evidence>
<protein>
    <recommendedName>
        <fullName evidence="11">Serine/threonine-protein kinase RIO3</fullName>
        <ecNumber evidence="11">2.7.11.1</ecNumber>
    </recommendedName>
</protein>
<dbReference type="Gene3D" id="3.30.200.20">
    <property type="entry name" value="Phosphorylase Kinase, domain 1"/>
    <property type="match status" value="1"/>
</dbReference>
<evidence type="ECO:0000256" key="4">
    <source>
        <dbReference type="ARBA" id="ARBA00022723"/>
    </source>
</evidence>
<dbReference type="PIRSF" id="PIRSF038146">
    <property type="entry name" value="Ser/Thr_PK_RIO3"/>
    <property type="match status" value="1"/>
</dbReference>
<evidence type="ECO:0000256" key="7">
    <source>
        <dbReference type="ARBA" id="ARBA00022840"/>
    </source>
</evidence>
<sequence length="456" mass="51879">MRIPLERIYRIKKEPTSGCVAVQLSFNKFRKTAAPLEEYDPRAEEEEDRDWDLFEKDEKSWPTIGKSGINRSKDNVITTKHDPEMAGRRNACKTGDGGGFDMSLNNKVFNSLRQRSIIAERRQFQRVHDKKEKQTNDVAMDISTKLLLYKLVTGGILDDVTGCVSTGKEAHVYHAVGGPGRQPAGTAEEEDSRPPRKEIPEDCAVKVFKTTMVEFKNRAQYIDEDNRFKGRMKALNNHKYINLWAEKEMHNLNSLVLCNILYHPCAGCEQMFDCTTPAQAVNRCLIVPPLRRLCKAGVPCPKVVSLKKHILVMSFIGSGRQPAPKLKEAQLNGPDLGLAYDQTVLAMVTMYRECRLVHADLSEYNLLWQDNTVFVIDLGQAVDLSHPHCLEFLYRDCTNVAQFFSRRGHSSALEPRLLFSHVTQLSFPGEEGVEFLSQPDWEVILRCRIDLSQTKY</sequence>
<comment type="similarity">
    <text evidence="1 11">Belongs to the protein kinase superfamily. RIO-type Ser/Thr kinase family.</text>
</comment>
<dbReference type="EC" id="2.7.11.1" evidence="11"/>
<dbReference type="PROSITE" id="PS01245">
    <property type="entry name" value="RIO1"/>
    <property type="match status" value="1"/>
</dbReference>
<evidence type="ECO:0000259" key="13">
    <source>
        <dbReference type="SMART" id="SM00090"/>
    </source>
</evidence>
<dbReference type="InterPro" id="IPR000687">
    <property type="entry name" value="RIO_kinase"/>
</dbReference>
<keyword evidence="4 11" id="KW-0479">Metal-binding</keyword>
<evidence type="ECO:0000256" key="9">
    <source>
        <dbReference type="ARBA" id="ARBA00047899"/>
    </source>
</evidence>
<evidence type="ECO:0000256" key="5">
    <source>
        <dbReference type="ARBA" id="ARBA00022741"/>
    </source>
</evidence>
<evidence type="ECO:0000256" key="11">
    <source>
        <dbReference type="PIRNR" id="PIRNR038146"/>
    </source>
</evidence>
<name>A0ABY6KJT9_9ARAC</name>
<comment type="catalytic activity">
    <reaction evidence="9 11">
        <text>L-threonyl-[protein] + ATP = O-phospho-L-threonyl-[protein] + ADP + H(+)</text>
        <dbReference type="Rhea" id="RHEA:46608"/>
        <dbReference type="Rhea" id="RHEA-COMP:11060"/>
        <dbReference type="Rhea" id="RHEA-COMP:11605"/>
        <dbReference type="ChEBI" id="CHEBI:15378"/>
        <dbReference type="ChEBI" id="CHEBI:30013"/>
        <dbReference type="ChEBI" id="CHEBI:30616"/>
        <dbReference type="ChEBI" id="CHEBI:61977"/>
        <dbReference type="ChEBI" id="CHEBI:456216"/>
        <dbReference type="EC" id="2.7.11.1"/>
    </reaction>
</comment>
<keyword evidence="15" id="KW-1185">Reference proteome</keyword>
<keyword evidence="6 11" id="KW-0418">Kinase</keyword>
<feature type="region of interest" description="Disordered" evidence="12">
    <location>
        <begin position="175"/>
        <end position="198"/>
    </location>
</feature>
<dbReference type="Pfam" id="PF01163">
    <property type="entry name" value="RIO1"/>
    <property type="match status" value="2"/>
</dbReference>
<gene>
    <name evidence="14" type="ORF">LAZ67_6001870</name>
</gene>
<dbReference type="InterPro" id="IPR018935">
    <property type="entry name" value="RIO_kinase_CS"/>
</dbReference>
<dbReference type="InterPro" id="IPR018934">
    <property type="entry name" value="RIO_dom"/>
</dbReference>
<keyword evidence="2 11" id="KW-0723">Serine/threonine-protein kinase</keyword>
<keyword evidence="7" id="KW-0067">ATP-binding</keyword>
<comment type="cofactor">
    <cofactor evidence="11">
        <name>Mg(2+)</name>
        <dbReference type="ChEBI" id="CHEBI:18420"/>
    </cofactor>
</comment>
<evidence type="ECO:0000256" key="8">
    <source>
        <dbReference type="ARBA" id="ARBA00022842"/>
    </source>
</evidence>
<dbReference type="SMART" id="SM00090">
    <property type="entry name" value="RIO"/>
    <property type="match status" value="1"/>
</dbReference>
<dbReference type="PANTHER" id="PTHR45723">
    <property type="entry name" value="SERINE/THREONINE-PROTEIN KINASE RIO1"/>
    <property type="match status" value="1"/>
</dbReference>
<accession>A0ABY6KJT9</accession>
<evidence type="ECO:0000256" key="10">
    <source>
        <dbReference type="ARBA" id="ARBA00048679"/>
    </source>
</evidence>